<evidence type="ECO:0000313" key="3">
    <source>
        <dbReference type="Proteomes" id="UP001597362"/>
    </source>
</evidence>
<keyword evidence="1" id="KW-1133">Transmembrane helix</keyword>
<dbReference type="Proteomes" id="UP001597362">
    <property type="component" value="Unassembled WGS sequence"/>
</dbReference>
<keyword evidence="1" id="KW-0812">Transmembrane</keyword>
<keyword evidence="1" id="KW-0472">Membrane</keyword>
<keyword evidence="3" id="KW-1185">Reference proteome</keyword>
<protein>
    <recommendedName>
        <fullName evidence="4">Tissue inhibitor of metalloproteinase</fullName>
    </recommendedName>
</protein>
<dbReference type="PROSITE" id="PS51257">
    <property type="entry name" value="PROKAR_LIPOPROTEIN"/>
    <property type="match status" value="1"/>
</dbReference>
<dbReference type="InterPro" id="IPR008993">
    <property type="entry name" value="TIMP-like_OB-fold"/>
</dbReference>
<dbReference type="RefSeq" id="WP_377775604.1">
    <property type="nucleotide sequence ID" value="NZ_JBHUHO010000049.1"/>
</dbReference>
<accession>A0ABW4YQP0</accession>
<feature type="transmembrane region" description="Helical" evidence="1">
    <location>
        <begin position="160"/>
        <end position="181"/>
    </location>
</feature>
<name>A0ABW4YQP0_9BACL</name>
<organism evidence="2 3">
    <name type="scientific">Paenibacillus yanchengensis</name>
    <dbReference type="NCBI Taxonomy" id="2035833"/>
    <lineage>
        <taxon>Bacteria</taxon>
        <taxon>Bacillati</taxon>
        <taxon>Bacillota</taxon>
        <taxon>Bacilli</taxon>
        <taxon>Bacillales</taxon>
        <taxon>Paenibacillaceae</taxon>
        <taxon>Paenibacillus</taxon>
    </lineage>
</organism>
<evidence type="ECO:0000256" key="1">
    <source>
        <dbReference type="SAM" id="Phobius"/>
    </source>
</evidence>
<comment type="caution">
    <text evidence="2">The sequence shown here is derived from an EMBL/GenBank/DDBJ whole genome shotgun (WGS) entry which is preliminary data.</text>
</comment>
<dbReference type="EMBL" id="JBHUHO010000049">
    <property type="protein sequence ID" value="MFD2118060.1"/>
    <property type="molecule type" value="Genomic_DNA"/>
</dbReference>
<evidence type="ECO:0000313" key="2">
    <source>
        <dbReference type="EMBL" id="MFD2118060.1"/>
    </source>
</evidence>
<dbReference type="Gene3D" id="2.40.50.120">
    <property type="match status" value="1"/>
</dbReference>
<evidence type="ECO:0008006" key="4">
    <source>
        <dbReference type="Google" id="ProtNLM"/>
    </source>
</evidence>
<sequence length="186" mass="21329">MKKNMVSVLLLCIVLIGTLFYAPQVSALSCAEFTKIEEAYDRYEAIIVGTVKKVDRKKTYNSVTIDIERSFKSLTERQIQVREDIKWGSVKIGPSQVGESYLYFLNDQGGYWENSVCSHSQKLADVSSSELQYLDEKEIPLFSLPNEEFQLEVSSTGETITWTVATIMVILLLLVIILWRWKSKRK</sequence>
<reference evidence="3" key="1">
    <citation type="journal article" date="2019" name="Int. J. Syst. Evol. Microbiol.">
        <title>The Global Catalogue of Microorganisms (GCM) 10K type strain sequencing project: providing services to taxonomists for standard genome sequencing and annotation.</title>
        <authorList>
            <consortium name="The Broad Institute Genomics Platform"/>
            <consortium name="The Broad Institute Genome Sequencing Center for Infectious Disease"/>
            <person name="Wu L."/>
            <person name="Ma J."/>
        </authorList>
    </citation>
    <scope>NUCLEOTIDE SEQUENCE [LARGE SCALE GENOMIC DNA]</scope>
    <source>
        <strain evidence="3">GH52</strain>
    </source>
</reference>
<gene>
    <name evidence="2" type="ORF">ACFSJH_20370</name>
</gene>
<proteinExistence type="predicted"/>